<feature type="region of interest" description="Disordered" evidence="8">
    <location>
        <begin position="170"/>
        <end position="192"/>
    </location>
</feature>
<dbReference type="GO" id="GO:0022857">
    <property type="term" value="F:transmembrane transporter activity"/>
    <property type="evidence" value="ECO:0007669"/>
    <property type="project" value="InterPro"/>
</dbReference>
<evidence type="ECO:0000256" key="9">
    <source>
        <dbReference type="SAM" id="Phobius"/>
    </source>
</evidence>
<dbReference type="GeneID" id="40305150"/>
<dbReference type="AlphaFoldDB" id="A0A2A9MID4"/>
<feature type="transmembrane region" description="Helical" evidence="9">
    <location>
        <begin position="798"/>
        <end position="820"/>
    </location>
</feature>
<feature type="transmembrane region" description="Helical" evidence="9">
    <location>
        <begin position="399"/>
        <end position="418"/>
    </location>
</feature>
<proteinExistence type="inferred from homology"/>
<dbReference type="Gene3D" id="1.20.1250.20">
    <property type="entry name" value="MFS general substrate transporter like domains"/>
    <property type="match status" value="1"/>
</dbReference>
<protein>
    <submittedName>
        <fullName evidence="10">Transporter, major facilitator family protein</fullName>
    </submittedName>
</protein>
<dbReference type="PANTHER" id="PTHR20772">
    <property type="entry name" value="PROTEIN FMP42"/>
    <property type="match status" value="1"/>
</dbReference>
<keyword evidence="11" id="KW-1185">Reference proteome</keyword>
<evidence type="ECO:0000256" key="7">
    <source>
        <dbReference type="ARBA" id="ARBA00023136"/>
    </source>
</evidence>
<dbReference type="EMBL" id="NWUJ01000001">
    <property type="protein sequence ID" value="PFH37745.1"/>
    <property type="molecule type" value="Genomic_DNA"/>
</dbReference>
<evidence type="ECO:0000256" key="2">
    <source>
        <dbReference type="ARBA" id="ARBA00006595"/>
    </source>
</evidence>
<evidence type="ECO:0000313" key="10">
    <source>
        <dbReference type="EMBL" id="PFH37745.1"/>
    </source>
</evidence>
<feature type="region of interest" description="Disordered" evidence="8">
    <location>
        <begin position="972"/>
        <end position="997"/>
    </location>
</feature>
<keyword evidence="5" id="KW-0029">Amino-acid transport</keyword>
<dbReference type="GO" id="GO:0006865">
    <property type="term" value="P:amino acid transport"/>
    <property type="evidence" value="ECO:0007669"/>
    <property type="project" value="UniProtKB-KW"/>
</dbReference>
<feature type="transmembrane region" description="Helical" evidence="9">
    <location>
        <begin position="430"/>
        <end position="457"/>
    </location>
</feature>
<comment type="similarity">
    <text evidence="2">Belongs to the SLC43A transporter (TC 2.A.1.44) family.</text>
</comment>
<comment type="caution">
    <text evidence="10">The sequence shown here is derived from an EMBL/GenBank/DDBJ whole genome shotgun (WGS) entry which is preliminary data.</text>
</comment>
<dbReference type="InterPro" id="IPR052599">
    <property type="entry name" value="SLC43A_AATransporter"/>
</dbReference>
<dbReference type="PANTHER" id="PTHR20772:SF2">
    <property type="entry name" value="PROTEIN FMP42"/>
    <property type="match status" value="1"/>
</dbReference>
<feature type="transmembrane region" description="Helical" evidence="9">
    <location>
        <begin position="240"/>
        <end position="259"/>
    </location>
</feature>
<dbReference type="GO" id="GO:0016020">
    <property type="term" value="C:membrane"/>
    <property type="evidence" value="ECO:0007669"/>
    <property type="project" value="UniProtKB-SubCell"/>
</dbReference>
<feature type="transmembrane region" description="Helical" evidence="9">
    <location>
        <begin position="366"/>
        <end position="392"/>
    </location>
</feature>
<organism evidence="10 11">
    <name type="scientific">Besnoitia besnoiti</name>
    <name type="common">Apicomplexan protozoan</name>
    <dbReference type="NCBI Taxonomy" id="94643"/>
    <lineage>
        <taxon>Eukaryota</taxon>
        <taxon>Sar</taxon>
        <taxon>Alveolata</taxon>
        <taxon>Apicomplexa</taxon>
        <taxon>Conoidasida</taxon>
        <taxon>Coccidia</taxon>
        <taxon>Eucoccidiorida</taxon>
        <taxon>Eimeriorina</taxon>
        <taxon>Sarcocystidae</taxon>
        <taxon>Besnoitia</taxon>
    </lineage>
</organism>
<feature type="transmembrane region" description="Helical" evidence="9">
    <location>
        <begin position="826"/>
        <end position="850"/>
    </location>
</feature>
<keyword evidence="4 9" id="KW-0812">Transmembrane</keyword>
<feature type="transmembrane region" description="Helical" evidence="9">
    <location>
        <begin position="768"/>
        <end position="786"/>
    </location>
</feature>
<dbReference type="InterPro" id="IPR011701">
    <property type="entry name" value="MFS"/>
</dbReference>
<reference evidence="10 11" key="1">
    <citation type="submission" date="2017-09" db="EMBL/GenBank/DDBJ databases">
        <title>Genome sequencing of Besnoitia besnoiti strain Bb-Ger1.</title>
        <authorList>
            <person name="Schares G."/>
            <person name="Venepally P."/>
            <person name="Lorenzi H.A."/>
        </authorList>
    </citation>
    <scope>NUCLEOTIDE SEQUENCE [LARGE SCALE GENOMIC DNA]</scope>
    <source>
        <strain evidence="10 11">Bb-Ger1</strain>
    </source>
</reference>
<evidence type="ECO:0000256" key="8">
    <source>
        <dbReference type="SAM" id="MobiDB-lite"/>
    </source>
</evidence>
<keyword evidence="6 9" id="KW-1133">Transmembrane helix</keyword>
<feature type="region of interest" description="Disordered" evidence="8">
    <location>
        <begin position="469"/>
        <end position="494"/>
    </location>
</feature>
<feature type="region of interest" description="Disordered" evidence="8">
    <location>
        <begin position="1"/>
        <end position="25"/>
    </location>
</feature>
<dbReference type="RefSeq" id="XP_029221754.1">
    <property type="nucleotide sequence ID" value="XM_029358842.1"/>
</dbReference>
<dbReference type="Proteomes" id="UP000224006">
    <property type="component" value="Chromosome I"/>
</dbReference>
<keyword evidence="3" id="KW-0813">Transport</keyword>
<feature type="compositionally biased region" description="Low complexity" evidence="8">
    <location>
        <begin position="10"/>
        <end position="25"/>
    </location>
</feature>
<comment type="subcellular location">
    <subcellularLocation>
        <location evidence="1">Membrane</location>
        <topology evidence="1">Multi-pass membrane protein</topology>
    </subcellularLocation>
</comment>
<evidence type="ECO:0000256" key="4">
    <source>
        <dbReference type="ARBA" id="ARBA00022692"/>
    </source>
</evidence>
<dbReference type="InterPro" id="IPR036259">
    <property type="entry name" value="MFS_trans_sf"/>
</dbReference>
<keyword evidence="7 9" id="KW-0472">Membrane</keyword>
<dbReference type="VEuPathDB" id="ToxoDB:BESB_000870"/>
<evidence type="ECO:0000256" key="1">
    <source>
        <dbReference type="ARBA" id="ARBA00004141"/>
    </source>
</evidence>
<accession>A0A2A9MID4</accession>
<dbReference type="KEGG" id="bbes:BESB_000870"/>
<sequence>MSAARALPESCSASSAHATSTPATSRTLVGAHRAAGCGLPQGFCNEQSRGVLGGVQSGGAVALSAEPLCAEEPPCSPKCGDDGRLLLGRGASPCRLRRIETHELQSFLRLARGGPATSTFSLLSSEVSTCGDEGQRGATRRSGGAPGRNGGAGSSLFACQPRFSSLSGAANGCGGQEGADEVDPSGALTERDAAGVPPYMHIDPFPVASEERFPEGESPAAKTVCGGGNQATPFSLPKEVIVAIYMVYAFLTGCVYFGWPSLAYMLFQSGAYSWLCEVDENGNYVNDLRGSAGAEGDDETKYYICDNQDAAVSPLFTICYVTQTLMSIVSGTLLDHVSPKKTAMLGQLLNAAGWLLLALSSKEFPAYAAGMVFIGLGTDTGYLPTLLVATLFPGKRATVITLLGTANTSSFAVPLILAKLWGNVLPSWTFSQICVLYLFAGPICCFLLAALFIPWVAYGKAPAAAKPVLPPPSAVTPNGHDSKRPKYRVQPGKSTSMCSFLDEARQAGSEIDAEAGVWRQEGGTGGVASSSLQVDREDAEAESLGHRLPRPFRFRSRKRRTQEEGCSRERARVVADEAAAAEEAVGDLAATRGDLGEAGGMRQGRREEESECATCEDAVSAARSAESDKEGGPESDACSLGCLRAQETSRKTARPSCDFHLSSQTCCAERVRSHHDDSADRDEVPSITRSCWPCTFCRRRNREAQPFRFERDGAPCLDHDREGNGEELSFLSQLCSSHFLCIALYWSCQAVATSFLQTAASRLFPTRIVDFMDFALSFSFIPCVLLGKTIDVLGPFPVLIFINTAGAVAYFFSIFGMLFAHGGASTLQYIAVICFCMYVSIDSEQVFCYVENTFSSRHFGKLSGLALTVGGVISLGSIPLYETVTIRMLKGNPLPAAWSIAAVLAVVYVMLGCMWFVRRRNPRPFHPRDQAECEALPTAVDADCVKGTPPPRSFLALCGQKLANKWSSRAGVSKGDAVQTSRCGRDLEEGSAAEQAN</sequence>
<evidence type="ECO:0000313" key="11">
    <source>
        <dbReference type="Proteomes" id="UP000224006"/>
    </source>
</evidence>
<dbReference type="Pfam" id="PF07690">
    <property type="entry name" value="MFS_1"/>
    <property type="match status" value="1"/>
</dbReference>
<evidence type="ECO:0000256" key="6">
    <source>
        <dbReference type="ARBA" id="ARBA00022989"/>
    </source>
</evidence>
<feature type="transmembrane region" description="Helical" evidence="9">
    <location>
        <begin position="862"/>
        <end position="881"/>
    </location>
</feature>
<feature type="transmembrane region" description="Helical" evidence="9">
    <location>
        <begin position="342"/>
        <end position="360"/>
    </location>
</feature>
<feature type="transmembrane region" description="Helical" evidence="9">
    <location>
        <begin position="896"/>
        <end position="917"/>
    </location>
</feature>
<dbReference type="OrthoDB" id="329468at2759"/>
<feature type="region of interest" description="Disordered" evidence="8">
    <location>
        <begin position="129"/>
        <end position="152"/>
    </location>
</feature>
<gene>
    <name evidence="10" type="ORF">BESB_000870</name>
</gene>
<evidence type="ECO:0000256" key="3">
    <source>
        <dbReference type="ARBA" id="ARBA00022448"/>
    </source>
</evidence>
<name>A0A2A9MID4_BESBE</name>
<evidence type="ECO:0000256" key="5">
    <source>
        <dbReference type="ARBA" id="ARBA00022970"/>
    </source>
</evidence>
<dbReference type="SUPFAM" id="SSF103473">
    <property type="entry name" value="MFS general substrate transporter"/>
    <property type="match status" value="1"/>
</dbReference>